<dbReference type="Proteomes" id="UP000053989">
    <property type="component" value="Unassembled WGS sequence"/>
</dbReference>
<keyword evidence="1" id="KW-0812">Transmembrane</keyword>
<organism evidence="2 3">
    <name type="scientific">Scleroderma citrinum Foug A</name>
    <dbReference type="NCBI Taxonomy" id="1036808"/>
    <lineage>
        <taxon>Eukaryota</taxon>
        <taxon>Fungi</taxon>
        <taxon>Dikarya</taxon>
        <taxon>Basidiomycota</taxon>
        <taxon>Agaricomycotina</taxon>
        <taxon>Agaricomycetes</taxon>
        <taxon>Agaricomycetidae</taxon>
        <taxon>Boletales</taxon>
        <taxon>Sclerodermatineae</taxon>
        <taxon>Sclerodermataceae</taxon>
        <taxon>Scleroderma</taxon>
    </lineage>
</organism>
<feature type="transmembrane region" description="Helical" evidence="1">
    <location>
        <begin position="125"/>
        <end position="148"/>
    </location>
</feature>
<proteinExistence type="predicted"/>
<dbReference type="STRING" id="1036808.A0A0C3DM37"/>
<feature type="transmembrane region" description="Helical" evidence="1">
    <location>
        <begin position="226"/>
        <end position="248"/>
    </location>
</feature>
<name>A0A0C3DM37_9AGAM</name>
<dbReference type="OrthoDB" id="72269at2759"/>
<protein>
    <submittedName>
        <fullName evidence="2">Uncharacterized protein</fullName>
    </submittedName>
</protein>
<keyword evidence="1" id="KW-1133">Transmembrane helix</keyword>
<evidence type="ECO:0000313" key="2">
    <source>
        <dbReference type="EMBL" id="KIM57086.1"/>
    </source>
</evidence>
<dbReference type="InParanoid" id="A0A0C3DM37"/>
<keyword evidence="3" id="KW-1185">Reference proteome</keyword>
<reference evidence="3" key="2">
    <citation type="submission" date="2015-01" db="EMBL/GenBank/DDBJ databases">
        <title>Evolutionary Origins and Diversification of the Mycorrhizal Mutualists.</title>
        <authorList>
            <consortium name="DOE Joint Genome Institute"/>
            <consortium name="Mycorrhizal Genomics Consortium"/>
            <person name="Kohler A."/>
            <person name="Kuo A."/>
            <person name="Nagy L.G."/>
            <person name="Floudas D."/>
            <person name="Copeland A."/>
            <person name="Barry K.W."/>
            <person name="Cichocki N."/>
            <person name="Veneault-Fourrey C."/>
            <person name="LaButti K."/>
            <person name="Lindquist E.A."/>
            <person name="Lipzen A."/>
            <person name="Lundell T."/>
            <person name="Morin E."/>
            <person name="Murat C."/>
            <person name="Riley R."/>
            <person name="Ohm R."/>
            <person name="Sun H."/>
            <person name="Tunlid A."/>
            <person name="Henrissat B."/>
            <person name="Grigoriev I.V."/>
            <person name="Hibbett D.S."/>
            <person name="Martin F."/>
        </authorList>
    </citation>
    <scope>NUCLEOTIDE SEQUENCE [LARGE SCALE GENOMIC DNA]</scope>
    <source>
        <strain evidence="3">Foug A</strain>
    </source>
</reference>
<evidence type="ECO:0000256" key="1">
    <source>
        <dbReference type="SAM" id="Phobius"/>
    </source>
</evidence>
<evidence type="ECO:0000313" key="3">
    <source>
        <dbReference type="Proteomes" id="UP000053989"/>
    </source>
</evidence>
<feature type="transmembrane region" description="Helical" evidence="1">
    <location>
        <begin position="169"/>
        <end position="189"/>
    </location>
</feature>
<dbReference type="EMBL" id="KN822106">
    <property type="protein sequence ID" value="KIM57086.1"/>
    <property type="molecule type" value="Genomic_DNA"/>
</dbReference>
<keyword evidence="1" id="KW-0472">Membrane</keyword>
<feature type="transmembrane region" description="Helical" evidence="1">
    <location>
        <begin position="84"/>
        <end position="105"/>
    </location>
</feature>
<gene>
    <name evidence="2" type="ORF">SCLCIDRAFT_1219758</name>
</gene>
<dbReference type="AlphaFoldDB" id="A0A0C3DM37"/>
<feature type="transmembrane region" description="Helical" evidence="1">
    <location>
        <begin position="308"/>
        <end position="334"/>
    </location>
</feature>
<feature type="transmembrane region" description="Helical" evidence="1">
    <location>
        <begin position="12"/>
        <end position="33"/>
    </location>
</feature>
<reference evidence="2 3" key="1">
    <citation type="submission" date="2014-04" db="EMBL/GenBank/DDBJ databases">
        <authorList>
            <consortium name="DOE Joint Genome Institute"/>
            <person name="Kuo A."/>
            <person name="Kohler A."/>
            <person name="Nagy L.G."/>
            <person name="Floudas D."/>
            <person name="Copeland A."/>
            <person name="Barry K.W."/>
            <person name="Cichocki N."/>
            <person name="Veneault-Fourrey C."/>
            <person name="LaButti K."/>
            <person name="Lindquist E.A."/>
            <person name="Lipzen A."/>
            <person name="Lundell T."/>
            <person name="Morin E."/>
            <person name="Murat C."/>
            <person name="Sun H."/>
            <person name="Tunlid A."/>
            <person name="Henrissat B."/>
            <person name="Grigoriev I.V."/>
            <person name="Hibbett D.S."/>
            <person name="Martin F."/>
            <person name="Nordberg H.P."/>
            <person name="Cantor M.N."/>
            <person name="Hua S.X."/>
        </authorList>
    </citation>
    <scope>NUCLEOTIDE SEQUENCE [LARGE SCALE GENOMIC DNA]</scope>
    <source>
        <strain evidence="2 3">Foug A</strain>
    </source>
</reference>
<accession>A0A0C3DM37</accession>
<sequence>MAFQSITRRLLPSAIFLACAAAAIQFLIIRGLIQSHIRNKLDVICDEPLEDSSNPLRMAYTSNLEVDKVLCGMGVFYHTAMTPFYIPFFLEFMGVVAAVFLIPFAEASRDNRSLFLGNGVPGAVGMLAQLLSMGLVMPLYYLLFVTTGAADRKPGPAGGAKINQGNAEALLFGLIIGCIIPTACMILFQDPTVTAIWQIFPIIMEIAQFCHRIIRPPSRLTESGYYTVQATYAIVLVVSAAIHFHYVWPILSDIDTLKQLFLPLFGSNDLGAAPLLDGIIYFFKWDFTLSMVPAFILPLWFTDDSFSCVVVIIWCIATTIVLGPGAAIASILMWREEKLNRPNTAVKMIEKQN</sequence>
<dbReference type="HOGENOM" id="CLU_051717_0_0_1"/>